<feature type="compositionally biased region" description="Acidic residues" evidence="3">
    <location>
        <begin position="602"/>
        <end position="613"/>
    </location>
</feature>
<evidence type="ECO:0000256" key="3">
    <source>
        <dbReference type="SAM" id="MobiDB-lite"/>
    </source>
</evidence>
<feature type="compositionally biased region" description="Low complexity" evidence="3">
    <location>
        <begin position="427"/>
        <end position="443"/>
    </location>
</feature>
<dbReference type="GO" id="GO:0008408">
    <property type="term" value="F:3'-5' exonuclease activity"/>
    <property type="evidence" value="ECO:0007669"/>
    <property type="project" value="InterPro"/>
</dbReference>
<sequence length="622" mass="69926">MLHSRLKTTGSSMKSTVGPVVRCLVGNRHLYTTTSGYAARRMSERSQQVWDSSRGVVFAGEGRGGRVDLTRGFATSQMRLAEAGETEARTTVERETFETRVEEGQMVVEEKVEVVVEKVETVGVEAEEGQEKVEDGEQKAENGEQETKEDDTVLTPPYTPLDFKIPDDIFLAAKKAPKGSPGSYWTYRMYRGPKKESVRVHYCTSQTLTDRVIQRYFLNEPVIGFDLEWEADALPHHSARRNVSLIQIASPTRIALFHVALYSNKKAYASPLLKQILEDPNITKVGVWVMGDANKVKKYLNITPRGIFELSHLYKLVKYCESGEHRLINKKLVSLGKQAEEVLKLPLYKELDVRTSDWSKSLSLNQIIYAASDAYAGVQIYAMLNHQRLQLDPCPPLPHHAELKREIELPDHTVLPPSTEADEIEMTPAEAAATTTTTTTTTPPKKPKEPSSSTNPPKKQPRAASSSTPKKEKHPLVVEADLWVSQYYVSHPPPEGSNKTNTVMPADLRAYYLWNQNPDQSVKDICAWLRDPPVQEDTVLSYIFRAIKLGGVPYDKERMIRMLEAKQRTATPGRNFRGEIFLRDLKREEAKKLAVEARKEEGGEEEGGEEEGGKEDVDVGIM</sequence>
<evidence type="ECO:0000313" key="5">
    <source>
        <dbReference type="EMBL" id="KAK0665578.1"/>
    </source>
</evidence>
<dbReference type="GO" id="GO:0005737">
    <property type="term" value="C:cytoplasm"/>
    <property type="evidence" value="ECO:0007669"/>
    <property type="project" value="TreeGrafter"/>
</dbReference>
<evidence type="ECO:0000259" key="4">
    <source>
        <dbReference type="SMART" id="SM00474"/>
    </source>
</evidence>
<dbReference type="InterPro" id="IPR002562">
    <property type="entry name" value="3'-5'_exonuclease_dom"/>
</dbReference>
<dbReference type="GO" id="GO:0003676">
    <property type="term" value="F:nucleic acid binding"/>
    <property type="evidence" value="ECO:0007669"/>
    <property type="project" value="InterPro"/>
</dbReference>
<feature type="domain" description="3'-5' exonuclease" evidence="4">
    <location>
        <begin position="200"/>
        <end position="389"/>
    </location>
</feature>
<organism evidence="5 6">
    <name type="scientific">Cercophora samala</name>
    <dbReference type="NCBI Taxonomy" id="330535"/>
    <lineage>
        <taxon>Eukaryota</taxon>
        <taxon>Fungi</taxon>
        <taxon>Dikarya</taxon>
        <taxon>Ascomycota</taxon>
        <taxon>Pezizomycotina</taxon>
        <taxon>Sordariomycetes</taxon>
        <taxon>Sordariomycetidae</taxon>
        <taxon>Sordariales</taxon>
        <taxon>Lasiosphaeriaceae</taxon>
        <taxon>Cercophora</taxon>
    </lineage>
</organism>
<dbReference type="SUPFAM" id="SSF53098">
    <property type="entry name" value="Ribonuclease H-like"/>
    <property type="match status" value="1"/>
</dbReference>
<feature type="compositionally biased region" description="Basic and acidic residues" evidence="3">
    <location>
        <begin position="129"/>
        <end position="146"/>
    </location>
</feature>
<gene>
    <name evidence="5" type="ORF">QBC41DRAFT_282739</name>
</gene>
<keyword evidence="5" id="KW-0347">Helicase</keyword>
<dbReference type="SMART" id="SM00474">
    <property type="entry name" value="35EXOc"/>
    <property type="match status" value="1"/>
</dbReference>
<feature type="region of interest" description="Disordered" evidence="3">
    <location>
        <begin position="596"/>
        <end position="622"/>
    </location>
</feature>
<dbReference type="Pfam" id="PF01612">
    <property type="entry name" value="DNA_pol_A_exo1"/>
    <property type="match status" value="1"/>
</dbReference>
<comment type="caution">
    <text evidence="5">The sequence shown here is derived from an EMBL/GenBank/DDBJ whole genome shotgun (WGS) entry which is preliminary data.</text>
</comment>
<keyword evidence="5" id="KW-0067">ATP-binding</keyword>
<keyword evidence="5" id="KW-0547">Nucleotide-binding</keyword>
<dbReference type="InterPro" id="IPR051132">
    <property type="entry name" value="3-5_Exonuclease_domain"/>
</dbReference>
<proteinExistence type="predicted"/>
<evidence type="ECO:0000256" key="1">
    <source>
        <dbReference type="ARBA" id="ARBA00022722"/>
    </source>
</evidence>
<dbReference type="PANTHER" id="PTHR13620:SF104">
    <property type="entry name" value="EXONUCLEASE 3'-5' DOMAIN-CONTAINING PROTEIN 2"/>
    <property type="match status" value="1"/>
</dbReference>
<dbReference type="AlphaFoldDB" id="A0AA39Z7H5"/>
<feature type="region of interest" description="Disordered" evidence="3">
    <location>
        <begin position="125"/>
        <end position="156"/>
    </location>
</feature>
<evidence type="ECO:0000313" key="6">
    <source>
        <dbReference type="Proteomes" id="UP001174997"/>
    </source>
</evidence>
<keyword evidence="2" id="KW-0378">Hydrolase</keyword>
<dbReference type="GO" id="GO:0005634">
    <property type="term" value="C:nucleus"/>
    <property type="evidence" value="ECO:0007669"/>
    <property type="project" value="TreeGrafter"/>
</dbReference>
<keyword evidence="6" id="KW-1185">Reference proteome</keyword>
<dbReference type="EMBL" id="JAULSY010000107">
    <property type="protein sequence ID" value="KAK0665578.1"/>
    <property type="molecule type" value="Genomic_DNA"/>
</dbReference>
<name>A0AA39Z7H5_9PEZI</name>
<protein>
    <submittedName>
        <fullName evidence="5">Werner syndrome ATP-dependent helicase</fullName>
    </submittedName>
</protein>
<dbReference type="Gene3D" id="3.30.420.10">
    <property type="entry name" value="Ribonuclease H-like superfamily/Ribonuclease H"/>
    <property type="match status" value="1"/>
</dbReference>
<dbReference type="GO" id="GO:0004386">
    <property type="term" value="F:helicase activity"/>
    <property type="evidence" value="ECO:0007669"/>
    <property type="project" value="UniProtKB-KW"/>
</dbReference>
<dbReference type="FunFam" id="3.30.420.10:FF:000100">
    <property type="entry name" value="3'-5' exonuclease/helicase (Wrn), putative"/>
    <property type="match status" value="1"/>
</dbReference>
<reference evidence="5" key="1">
    <citation type="submission" date="2023-06" db="EMBL/GenBank/DDBJ databases">
        <title>Genome-scale phylogeny and comparative genomics of the fungal order Sordariales.</title>
        <authorList>
            <consortium name="Lawrence Berkeley National Laboratory"/>
            <person name="Hensen N."/>
            <person name="Bonometti L."/>
            <person name="Westerberg I."/>
            <person name="Brannstrom I.O."/>
            <person name="Guillou S."/>
            <person name="Cros-Aarteil S."/>
            <person name="Calhoun S."/>
            <person name="Haridas S."/>
            <person name="Kuo A."/>
            <person name="Mondo S."/>
            <person name="Pangilinan J."/>
            <person name="Riley R."/>
            <person name="Labutti K."/>
            <person name="Andreopoulos B."/>
            <person name="Lipzen A."/>
            <person name="Chen C."/>
            <person name="Yanf M."/>
            <person name="Daum C."/>
            <person name="Ng V."/>
            <person name="Clum A."/>
            <person name="Steindorff A."/>
            <person name="Ohm R."/>
            <person name="Martin F."/>
            <person name="Silar P."/>
            <person name="Natvig D."/>
            <person name="Lalanne C."/>
            <person name="Gautier V."/>
            <person name="Ament-Velasquez S.L."/>
            <person name="Kruys A."/>
            <person name="Hutchinson M.I."/>
            <person name="Powell A.J."/>
            <person name="Barry K."/>
            <person name="Miller A.N."/>
            <person name="Grigoriev I.V."/>
            <person name="Debuchy R."/>
            <person name="Gladieux P."/>
            <person name="Thoren M.H."/>
            <person name="Johannesson H."/>
        </authorList>
    </citation>
    <scope>NUCLEOTIDE SEQUENCE</scope>
    <source>
        <strain evidence="5">CBS 307.81</strain>
    </source>
</reference>
<accession>A0AA39Z7H5</accession>
<dbReference type="InterPro" id="IPR036397">
    <property type="entry name" value="RNaseH_sf"/>
</dbReference>
<dbReference type="Proteomes" id="UP001174997">
    <property type="component" value="Unassembled WGS sequence"/>
</dbReference>
<dbReference type="CDD" id="cd06141">
    <property type="entry name" value="WRN_exo"/>
    <property type="match status" value="1"/>
</dbReference>
<dbReference type="PANTHER" id="PTHR13620">
    <property type="entry name" value="3-5 EXONUCLEASE"/>
    <property type="match status" value="1"/>
</dbReference>
<keyword evidence="1" id="KW-0540">Nuclease</keyword>
<dbReference type="InterPro" id="IPR012337">
    <property type="entry name" value="RNaseH-like_sf"/>
</dbReference>
<dbReference type="GO" id="GO:0006139">
    <property type="term" value="P:nucleobase-containing compound metabolic process"/>
    <property type="evidence" value="ECO:0007669"/>
    <property type="project" value="InterPro"/>
</dbReference>
<feature type="region of interest" description="Disordered" evidence="3">
    <location>
        <begin position="406"/>
        <end position="475"/>
    </location>
</feature>
<evidence type="ECO:0000256" key="2">
    <source>
        <dbReference type="ARBA" id="ARBA00022801"/>
    </source>
</evidence>